<feature type="region of interest" description="Disordered" evidence="1">
    <location>
        <begin position="881"/>
        <end position="927"/>
    </location>
</feature>
<feature type="compositionally biased region" description="Low complexity" evidence="1">
    <location>
        <begin position="1"/>
        <end position="31"/>
    </location>
</feature>
<dbReference type="SUPFAM" id="SSF54695">
    <property type="entry name" value="POZ domain"/>
    <property type="match status" value="1"/>
</dbReference>
<feature type="region of interest" description="Disordered" evidence="1">
    <location>
        <begin position="1"/>
        <end position="94"/>
    </location>
</feature>
<feature type="compositionally biased region" description="Pro residues" evidence="1">
    <location>
        <begin position="254"/>
        <end position="263"/>
    </location>
</feature>
<name>A0ABY8EQJ0_MALFU</name>
<proteinExistence type="predicted"/>
<feature type="domain" description="BTB" evidence="2">
    <location>
        <begin position="727"/>
        <end position="812"/>
    </location>
</feature>
<feature type="region of interest" description="Disordered" evidence="1">
    <location>
        <begin position="126"/>
        <end position="351"/>
    </location>
</feature>
<reference evidence="3 4" key="1">
    <citation type="journal article" date="2020" name="Elife">
        <title>Loss of centromere function drives karyotype evolution in closely related Malassezia species.</title>
        <authorList>
            <person name="Sankaranarayanan S.R."/>
            <person name="Ianiri G."/>
            <person name="Coelho M.A."/>
            <person name="Reza M.H."/>
            <person name="Thimmappa B.C."/>
            <person name="Ganguly P."/>
            <person name="Vadnala R.N."/>
            <person name="Sun S."/>
            <person name="Siddharthan R."/>
            <person name="Tellgren-Roth C."/>
            <person name="Dawson T.L."/>
            <person name="Heitman J."/>
            <person name="Sanyal K."/>
        </authorList>
    </citation>
    <scope>NUCLEOTIDE SEQUENCE [LARGE SCALE GENOMIC DNA]</scope>
    <source>
        <strain evidence="3">CBS14141</strain>
    </source>
</reference>
<evidence type="ECO:0000313" key="3">
    <source>
        <dbReference type="EMBL" id="WFD47827.1"/>
    </source>
</evidence>
<dbReference type="CDD" id="cd18186">
    <property type="entry name" value="BTB_POZ_ZBTB_KLHL-like"/>
    <property type="match status" value="1"/>
</dbReference>
<gene>
    <name evidence="3" type="ORF">GLX27_002490</name>
</gene>
<feature type="compositionally biased region" description="Basic and acidic residues" evidence="1">
    <location>
        <begin position="32"/>
        <end position="53"/>
    </location>
</feature>
<sequence length="1046" mass="111196">MQRTTRVASDTNATAAAAAVAAAADSDSGADADARRAAAQMREARARAAEARRIRPCGRARVSSAASSEPEHGARSQSAPATRPARALPPVPGPVPAAVAHGTTTGLPDTQSIPAMLAQRAALAMPRRSSYDAPSPTARHSDLVPAPALTPSPELGGVQGWGLGAVLSAPATRQGTPPSDAPRAPASPDETPEAREAREAQETRAAQAALHARLARTAQAAPRASGSADAPPARGSAAEAPAAAPAPVRAASPPRAPTPPAPVLPESEPVSGRATPAEAPVRPASSTAHSEAPAPPLPNAWTSETREAPQEPPGAFPELPLVPLAVPETSTGRTTHGRRESRRSRRRGDATNTLLAALSTPATGPGNPMPSLYGYFSDEPAPTALRPAGVGYGAGAARTAVPTAPGTETIGRMHPGLAERILASGPSVSNLHPVASAVQMSPGAGARATAAQLRRSEVQPGSVAFPAGALSDIGSTSARARDAQVSHKLEENTVLSFAWTVEHLTEFVEQVRTGERRHKAWNMYPLFGEERWRLEWERTQGDGHGGLALHLTCLTMMALAFLAELPTQVMLGLRAPQRLRRAPGMLASDFVWRVFVPFKFDAQNDTLTYTDFPSLADVCADAAIAEQDAVELVVQIAAGPSVQTAPVAEATQDARLPFETPSAVQMPRSLVHALAHLVDDAGTGDLMIIVREKGLQQHPTAELAASVGLKTFVQPWPTGTPMPVLTDDVEPDVFVRDRVLWAHASVLRARSEFFDTMLSSEFSESAQHDAPGASRAPGWRRPYRVLRIPDADYVTLYWFLRYLYTDEVQLLPAEDIQAVTLDDHWILGQDGASDRLDWKWRRVYANEDDASTLASSPGAADTSVSRLAQTRTPLVTSAATNPTLTDLHSGHNVEITTSPRDGTPQCRPTKTHGRQRSGGASSALYASDPHPHPPMLAVPPASALALYRLAHRYHIPTLCELTTTHIIAQLTPQNATNYLLCTALFDQLQYAIQHYIFQHWHDVSSSEEFERCCDQVSEGDWGPSAGRALASLMRNLRLAETQSGFP</sequence>
<evidence type="ECO:0000259" key="2">
    <source>
        <dbReference type="PROSITE" id="PS50097"/>
    </source>
</evidence>
<evidence type="ECO:0000313" key="4">
    <source>
        <dbReference type="Proteomes" id="UP000818624"/>
    </source>
</evidence>
<dbReference type="PANTHER" id="PTHR24413">
    <property type="entry name" value="SPECKLE-TYPE POZ PROTEIN"/>
    <property type="match status" value="1"/>
</dbReference>
<dbReference type="Pfam" id="PF00651">
    <property type="entry name" value="BTB"/>
    <property type="match status" value="1"/>
</dbReference>
<keyword evidence="4" id="KW-1185">Reference proteome</keyword>
<accession>A0ABY8EQJ0</accession>
<organism evidence="3 4">
    <name type="scientific">Malassezia furfur</name>
    <name type="common">Pityriasis versicolor infection agent</name>
    <name type="synonym">Pityrosporum furfur</name>
    <dbReference type="NCBI Taxonomy" id="55194"/>
    <lineage>
        <taxon>Eukaryota</taxon>
        <taxon>Fungi</taxon>
        <taxon>Dikarya</taxon>
        <taxon>Basidiomycota</taxon>
        <taxon>Ustilaginomycotina</taxon>
        <taxon>Malasseziomycetes</taxon>
        <taxon>Malasseziales</taxon>
        <taxon>Malasseziaceae</taxon>
        <taxon>Malassezia</taxon>
    </lineage>
</organism>
<dbReference type="Gene3D" id="3.30.710.10">
    <property type="entry name" value="Potassium Channel Kv1.1, Chain A"/>
    <property type="match status" value="1"/>
</dbReference>
<dbReference type="PROSITE" id="PS50097">
    <property type="entry name" value="BTB"/>
    <property type="match status" value="1"/>
</dbReference>
<dbReference type="Proteomes" id="UP000818624">
    <property type="component" value="Chromosome 2"/>
</dbReference>
<evidence type="ECO:0000256" key="1">
    <source>
        <dbReference type="SAM" id="MobiDB-lite"/>
    </source>
</evidence>
<dbReference type="InterPro" id="IPR000210">
    <property type="entry name" value="BTB/POZ_dom"/>
</dbReference>
<protein>
    <recommendedName>
        <fullName evidence="2">BTB domain-containing protein</fullName>
    </recommendedName>
</protein>
<feature type="compositionally biased region" description="Low complexity" evidence="1">
    <location>
        <begin position="203"/>
        <end position="253"/>
    </location>
</feature>
<feature type="compositionally biased region" description="Low complexity" evidence="1">
    <location>
        <begin position="177"/>
        <end position="189"/>
    </location>
</feature>
<dbReference type="InterPro" id="IPR011333">
    <property type="entry name" value="SKP1/BTB/POZ_sf"/>
</dbReference>
<feature type="compositionally biased region" description="Basic residues" evidence="1">
    <location>
        <begin position="335"/>
        <end position="346"/>
    </location>
</feature>
<feature type="compositionally biased region" description="Basic and acidic residues" evidence="1">
    <location>
        <begin position="192"/>
        <end position="202"/>
    </location>
</feature>
<dbReference type="EMBL" id="CP046235">
    <property type="protein sequence ID" value="WFD47827.1"/>
    <property type="molecule type" value="Genomic_DNA"/>
</dbReference>
<feature type="compositionally biased region" description="Low complexity" evidence="1">
    <location>
        <begin position="317"/>
        <end position="334"/>
    </location>
</feature>